<dbReference type="CDD" id="cd06583">
    <property type="entry name" value="PGRP"/>
    <property type="match status" value="1"/>
</dbReference>
<protein>
    <recommendedName>
        <fullName evidence="6">Peptidoglycan-recognition protein</fullName>
    </recommendedName>
</protein>
<accession>A0AAD8ECQ3</accession>
<dbReference type="PIRSF" id="PIRSF037945">
    <property type="entry name" value="PGRPs"/>
    <property type="match status" value="1"/>
</dbReference>
<evidence type="ECO:0000256" key="3">
    <source>
        <dbReference type="ARBA" id="ARBA00022729"/>
    </source>
</evidence>
<feature type="disulfide bond" evidence="7">
    <location>
        <begin position="86"/>
        <end position="92"/>
    </location>
</feature>
<evidence type="ECO:0000259" key="10">
    <source>
        <dbReference type="SMART" id="SM00701"/>
    </source>
</evidence>
<reference evidence="11" key="1">
    <citation type="journal article" date="2023" name="IScience">
        <title>Live-bearing cockroach genome reveals convergent evolutionary mechanisms linked to viviparity in insects and beyond.</title>
        <authorList>
            <person name="Fouks B."/>
            <person name="Harrison M.C."/>
            <person name="Mikhailova A.A."/>
            <person name="Marchal E."/>
            <person name="English S."/>
            <person name="Carruthers M."/>
            <person name="Jennings E.C."/>
            <person name="Chiamaka E.L."/>
            <person name="Frigard R.A."/>
            <person name="Pippel M."/>
            <person name="Attardo G.M."/>
            <person name="Benoit J.B."/>
            <person name="Bornberg-Bauer E."/>
            <person name="Tobe S.S."/>
        </authorList>
    </citation>
    <scope>NUCLEOTIDE SEQUENCE</scope>
    <source>
        <strain evidence="11">Stay&amp;Tobe</strain>
    </source>
</reference>
<proteinExistence type="inferred from homology"/>
<evidence type="ECO:0000313" key="11">
    <source>
        <dbReference type="EMBL" id="KAJ9585236.1"/>
    </source>
</evidence>
<feature type="disulfide bond" evidence="7">
    <location>
        <begin position="49"/>
        <end position="172"/>
    </location>
</feature>
<feature type="signal peptide" evidence="8">
    <location>
        <begin position="1"/>
        <end position="43"/>
    </location>
</feature>
<evidence type="ECO:0000256" key="8">
    <source>
        <dbReference type="SAM" id="SignalP"/>
    </source>
</evidence>
<dbReference type="InterPro" id="IPR006619">
    <property type="entry name" value="PGRP_domain_met/bac"/>
</dbReference>
<keyword evidence="12" id="KW-1185">Reference proteome</keyword>
<evidence type="ECO:0000256" key="7">
    <source>
        <dbReference type="PIRSR" id="PIRSR037945-1"/>
    </source>
</evidence>
<dbReference type="GO" id="GO:0045087">
    <property type="term" value="P:innate immune response"/>
    <property type="evidence" value="ECO:0007669"/>
    <property type="project" value="UniProtKB-KW"/>
</dbReference>
<keyword evidence="5 7" id="KW-1015">Disulfide bond</keyword>
<evidence type="ECO:0000259" key="9">
    <source>
        <dbReference type="SMART" id="SM00644"/>
    </source>
</evidence>
<dbReference type="SMART" id="SM00644">
    <property type="entry name" value="Ami_2"/>
    <property type="match status" value="1"/>
</dbReference>
<dbReference type="SMART" id="SM00701">
    <property type="entry name" value="PGRP"/>
    <property type="match status" value="1"/>
</dbReference>
<evidence type="ECO:0000256" key="1">
    <source>
        <dbReference type="ARBA" id="ARBA00007553"/>
    </source>
</evidence>
<dbReference type="InterPro" id="IPR017331">
    <property type="entry name" value="Peptidoglycan_recognition"/>
</dbReference>
<dbReference type="FunFam" id="3.40.80.10:FF:000001">
    <property type="entry name" value="Peptidoglycan recognition protein 1"/>
    <property type="match status" value="1"/>
</dbReference>
<dbReference type="EMBL" id="JASPKZ010007289">
    <property type="protein sequence ID" value="KAJ9585236.1"/>
    <property type="molecule type" value="Genomic_DNA"/>
</dbReference>
<gene>
    <name evidence="11" type="ORF">L9F63_002936</name>
</gene>
<dbReference type="GO" id="GO:0009253">
    <property type="term" value="P:peptidoglycan catabolic process"/>
    <property type="evidence" value="ECO:0007669"/>
    <property type="project" value="InterPro"/>
</dbReference>
<feature type="domain" description="N-acetylmuramoyl-L-alanine amidase" evidence="9">
    <location>
        <begin position="61"/>
        <end position="198"/>
    </location>
</feature>
<dbReference type="InterPro" id="IPR015510">
    <property type="entry name" value="PGRP"/>
</dbReference>
<sequence>MISTILRAGYLRVIQSTRVLRSINMQFLLIAALTLLLPSRGNTQDDDECSWIINKSGWGGRPSKEVKYMNIPVRYVIIQHTATPRCNSASQCADRVANIQTYHMDTLNWHDIGISFLVGGDGNVYEGSGWHQVGAHTRGYNTKSIGVAFIGNFDDVLPPKAQLDAARHLLDCGVKTGRLSDDFKLIAQRQVSSTISPGLSLFREIQKWPEWVEIP</sequence>
<dbReference type="Gene3D" id="3.40.80.10">
    <property type="entry name" value="Peptidoglycan recognition protein-like"/>
    <property type="match status" value="1"/>
</dbReference>
<evidence type="ECO:0000256" key="4">
    <source>
        <dbReference type="ARBA" id="ARBA00022859"/>
    </source>
</evidence>
<dbReference type="InterPro" id="IPR002502">
    <property type="entry name" value="Amidase_domain"/>
</dbReference>
<dbReference type="SUPFAM" id="SSF55846">
    <property type="entry name" value="N-acetylmuramoyl-L-alanine amidase-like"/>
    <property type="match status" value="1"/>
</dbReference>
<dbReference type="Pfam" id="PF01510">
    <property type="entry name" value="Amidase_2"/>
    <property type="match status" value="1"/>
</dbReference>
<evidence type="ECO:0000256" key="5">
    <source>
        <dbReference type="ARBA" id="ARBA00023157"/>
    </source>
</evidence>
<feature type="chain" id="PRO_5041898360" description="Peptidoglycan-recognition protein" evidence="8">
    <location>
        <begin position="44"/>
        <end position="215"/>
    </location>
</feature>
<keyword evidence="4 6" id="KW-0391">Immunity</keyword>
<evidence type="ECO:0000313" key="12">
    <source>
        <dbReference type="Proteomes" id="UP001233999"/>
    </source>
</evidence>
<keyword evidence="3 8" id="KW-0732">Signal</keyword>
<dbReference type="InterPro" id="IPR036505">
    <property type="entry name" value="Amidase/PGRP_sf"/>
</dbReference>
<dbReference type="Proteomes" id="UP001233999">
    <property type="component" value="Unassembled WGS sequence"/>
</dbReference>
<evidence type="ECO:0000256" key="2">
    <source>
        <dbReference type="ARBA" id="ARBA00022588"/>
    </source>
</evidence>
<dbReference type="PANTHER" id="PTHR11022">
    <property type="entry name" value="PEPTIDOGLYCAN RECOGNITION PROTEIN"/>
    <property type="match status" value="1"/>
</dbReference>
<comment type="similarity">
    <text evidence="1 6">Belongs to the N-acetylmuramoyl-L-alanine amidase 2 family.</text>
</comment>
<evidence type="ECO:0000256" key="6">
    <source>
        <dbReference type="PIRNR" id="PIRNR037945"/>
    </source>
</evidence>
<dbReference type="AlphaFoldDB" id="A0AAD8ECQ3"/>
<reference evidence="11" key="2">
    <citation type="submission" date="2023-05" db="EMBL/GenBank/DDBJ databases">
        <authorList>
            <person name="Fouks B."/>
        </authorList>
    </citation>
    <scope>NUCLEOTIDE SEQUENCE</scope>
    <source>
        <strain evidence="11">Stay&amp;Tobe</strain>
        <tissue evidence="11">Testes</tissue>
    </source>
</reference>
<feature type="domain" description="Peptidoglycan recognition protein family" evidence="10">
    <location>
        <begin position="50"/>
        <end position="192"/>
    </location>
</feature>
<dbReference type="GO" id="GO:0008745">
    <property type="term" value="F:N-acetylmuramoyl-L-alanine amidase activity"/>
    <property type="evidence" value="ECO:0007669"/>
    <property type="project" value="InterPro"/>
</dbReference>
<dbReference type="GO" id="GO:0008270">
    <property type="term" value="F:zinc ion binding"/>
    <property type="evidence" value="ECO:0007669"/>
    <property type="project" value="InterPro"/>
</dbReference>
<keyword evidence="2 6" id="KW-0399">Innate immunity</keyword>
<dbReference type="PANTHER" id="PTHR11022:SF74">
    <property type="entry name" value="PEPTIDOGLYCAN-RECOGNITION PROTEIN SA"/>
    <property type="match status" value="1"/>
</dbReference>
<dbReference type="GO" id="GO:0042834">
    <property type="term" value="F:peptidoglycan binding"/>
    <property type="evidence" value="ECO:0007669"/>
    <property type="project" value="InterPro"/>
</dbReference>
<organism evidence="11 12">
    <name type="scientific">Diploptera punctata</name>
    <name type="common">Pacific beetle cockroach</name>
    <dbReference type="NCBI Taxonomy" id="6984"/>
    <lineage>
        <taxon>Eukaryota</taxon>
        <taxon>Metazoa</taxon>
        <taxon>Ecdysozoa</taxon>
        <taxon>Arthropoda</taxon>
        <taxon>Hexapoda</taxon>
        <taxon>Insecta</taxon>
        <taxon>Pterygota</taxon>
        <taxon>Neoptera</taxon>
        <taxon>Polyneoptera</taxon>
        <taxon>Dictyoptera</taxon>
        <taxon>Blattodea</taxon>
        <taxon>Blaberoidea</taxon>
        <taxon>Blaberidae</taxon>
        <taxon>Diplopterinae</taxon>
        <taxon>Diploptera</taxon>
    </lineage>
</organism>
<comment type="caution">
    <text evidence="11">The sequence shown here is derived from an EMBL/GenBank/DDBJ whole genome shotgun (WGS) entry which is preliminary data.</text>
</comment>
<name>A0AAD8ECQ3_DIPPU</name>